<accession>A0ABU2NMG4</accession>
<keyword evidence="3" id="KW-1185">Reference proteome</keyword>
<sequence>MDAGRSAVRVRVVVRAVCVLVLVVLHVVGGYFVLLAWATTSEGPWDRSVTGMVRGAALAGLAAEALAVVLTAALVATVRLRRWWYLIPALLAPAAVVRMLFAPVP</sequence>
<comment type="caution">
    <text evidence="2">The sequence shown here is derived from an EMBL/GenBank/DDBJ whole genome shotgun (WGS) entry which is preliminary data.</text>
</comment>
<proteinExistence type="predicted"/>
<keyword evidence="1" id="KW-1133">Transmembrane helix</keyword>
<feature type="transmembrane region" description="Helical" evidence="1">
    <location>
        <begin position="83"/>
        <end position="101"/>
    </location>
</feature>
<gene>
    <name evidence="2" type="ORF">RM572_05155</name>
</gene>
<keyword evidence="1" id="KW-0472">Membrane</keyword>
<name>A0ABU2NMG4_9ACTN</name>
<protein>
    <submittedName>
        <fullName evidence="2">Uncharacterized protein</fullName>
    </submittedName>
</protein>
<evidence type="ECO:0000256" key="1">
    <source>
        <dbReference type="SAM" id="Phobius"/>
    </source>
</evidence>
<dbReference type="Proteomes" id="UP001183414">
    <property type="component" value="Unassembled WGS sequence"/>
</dbReference>
<dbReference type="EMBL" id="JAVREQ010000002">
    <property type="protein sequence ID" value="MDT0378164.1"/>
    <property type="molecule type" value="Genomic_DNA"/>
</dbReference>
<evidence type="ECO:0000313" key="3">
    <source>
        <dbReference type="Proteomes" id="UP001183414"/>
    </source>
</evidence>
<dbReference type="RefSeq" id="WP_311672058.1">
    <property type="nucleotide sequence ID" value="NZ_JAVREQ010000002.1"/>
</dbReference>
<organism evidence="2 3">
    <name type="scientific">Streptomyces hazeniae</name>
    <dbReference type="NCBI Taxonomy" id="3075538"/>
    <lineage>
        <taxon>Bacteria</taxon>
        <taxon>Bacillati</taxon>
        <taxon>Actinomycetota</taxon>
        <taxon>Actinomycetes</taxon>
        <taxon>Kitasatosporales</taxon>
        <taxon>Streptomycetaceae</taxon>
        <taxon>Streptomyces</taxon>
    </lineage>
</organism>
<feature type="transmembrane region" description="Helical" evidence="1">
    <location>
        <begin position="57"/>
        <end position="76"/>
    </location>
</feature>
<feature type="transmembrane region" description="Helical" evidence="1">
    <location>
        <begin position="12"/>
        <end position="37"/>
    </location>
</feature>
<reference evidence="3" key="1">
    <citation type="submission" date="2023-07" db="EMBL/GenBank/DDBJ databases">
        <title>30 novel species of actinomycetes from the DSMZ collection.</title>
        <authorList>
            <person name="Nouioui I."/>
        </authorList>
    </citation>
    <scope>NUCLEOTIDE SEQUENCE [LARGE SCALE GENOMIC DNA]</scope>
    <source>
        <strain evidence="3">DSM 42041</strain>
    </source>
</reference>
<keyword evidence="1" id="KW-0812">Transmembrane</keyword>
<evidence type="ECO:0000313" key="2">
    <source>
        <dbReference type="EMBL" id="MDT0378164.1"/>
    </source>
</evidence>